<accession>A0A224XWF9</accession>
<feature type="signal peptide" evidence="1">
    <location>
        <begin position="1"/>
        <end position="19"/>
    </location>
</feature>
<protein>
    <submittedName>
        <fullName evidence="2">Putative pbp/gobp family</fullName>
    </submittedName>
</protein>
<dbReference type="CDD" id="cd23992">
    <property type="entry name" value="PBP_GOBP"/>
    <property type="match status" value="1"/>
</dbReference>
<dbReference type="EMBL" id="GFTR01002228">
    <property type="protein sequence ID" value="JAW14198.1"/>
    <property type="molecule type" value="Transcribed_RNA"/>
</dbReference>
<sequence length="132" mass="15243">MKLFTILAIICSLIAAIHCSVLRKWPPSMEIPLEKCSAENNIPTDLGQKIISHREEAKTKDEKCLLGCYMKERGFLVDHKIKWELLYDTHAAHITDESVREKVKEIFKKCEENFSYTGKDDCQIAYEAYKCA</sequence>
<keyword evidence="1" id="KW-0732">Signal</keyword>
<evidence type="ECO:0000313" key="2">
    <source>
        <dbReference type="EMBL" id="JAW14198.1"/>
    </source>
</evidence>
<dbReference type="Pfam" id="PF01395">
    <property type="entry name" value="PBP_GOBP"/>
    <property type="match status" value="1"/>
</dbReference>
<dbReference type="Gene3D" id="1.10.238.20">
    <property type="entry name" value="Pheromone/general odorant binding protein domain"/>
    <property type="match status" value="1"/>
</dbReference>
<evidence type="ECO:0000256" key="1">
    <source>
        <dbReference type="SAM" id="SignalP"/>
    </source>
</evidence>
<name>A0A224XWF9_9HEMI</name>
<feature type="chain" id="PRO_5012443224" evidence="1">
    <location>
        <begin position="20"/>
        <end position="132"/>
    </location>
</feature>
<reference evidence="2" key="1">
    <citation type="journal article" date="2018" name="PLoS Negl. Trop. Dis.">
        <title>An insight into the salivary gland and fat body transcriptome of Panstrongylus lignarius (Hemiptera: Heteroptera), the main vector of Chagas disease in Peru.</title>
        <authorList>
            <person name="Nevoa J.C."/>
            <person name="Mendes M.T."/>
            <person name="da Silva M.V."/>
            <person name="Soares S.C."/>
            <person name="Oliveira C.J.F."/>
            <person name="Ribeiro J.M.C."/>
        </authorList>
    </citation>
    <scope>NUCLEOTIDE SEQUENCE</scope>
</reference>
<organism evidence="2">
    <name type="scientific">Panstrongylus lignarius</name>
    <dbReference type="NCBI Taxonomy" id="156445"/>
    <lineage>
        <taxon>Eukaryota</taxon>
        <taxon>Metazoa</taxon>
        <taxon>Ecdysozoa</taxon>
        <taxon>Arthropoda</taxon>
        <taxon>Hexapoda</taxon>
        <taxon>Insecta</taxon>
        <taxon>Pterygota</taxon>
        <taxon>Neoptera</taxon>
        <taxon>Paraneoptera</taxon>
        <taxon>Hemiptera</taxon>
        <taxon>Heteroptera</taxon>
        <taxon>Panheteroptera</taxon>
        <taxon>Cimicomorpha</taxon>
        <taxon>Reduviidae</taxon>
        <taxon>Triatominae</taxon>
        <taxon>Panstrongylus</taxon>
    </lineage>
</organism>
<dbReference type="InterPro" id="IPR006170">
    <property type="entry name" value="PBP/GOBP"/>
</dbReference>
<dbReference type="InterPro" id="IPR036728">
    <property type="entry name" value="PBP_GOBP_sf"/>
</dbReference>
<proteinExistence type="predicted"/>
<dbReference type="SUPFAM" id="SSF47565">
    <property type="entry name" value="Insect pheromone/odorant-binding proteins"/>
    <property type="match status" value="1"/>
</dbReference>
<dbReference type="AlphaFoldDB" id="A0A224XWF9"/>
<dbReference type="GO" id="GO:0005549">
    <property type="term" value="F:odorant binding"/>
    <property type="evidence" value="ECO:0007669"/>
    <property type="project" value="InterPro"/>
</dbReference>